<dbReference type="RefSeq" id="WP_166881398.1">
    <property type="nucleotide sequence ID" value="NZ_WHJH01000051.1"/>
</dbReference>
<accession>A0ABX0P184</accession>
<evidence type="ECO:0000256" key="1">
    <source>
        <dbReference type="SAM" id="MobiDB-lite"/>
    </source>
</evidence>
<feature type="region of interest" description="Disordered" evidence="1">
    <location>
        <begin position="1"/>
        <end position="33"/>
    </location>
</feature>
<keyword evidence="2" id="KW-0472">Membrane</keyword>
<keyword evidence="4" id="KW-1185">Reference proteome</keyword>
<evidence type="ECO:0000256" key="2">
    <source>
        <dbReference type="SAM" id="Phobius"/>
    </source>
</evidence>
<organism evidence="3 4">
    <name type="scientific">Massilia mucilaginosa</name>
    <dbReference type="NCBI Taxonomy" id="2609282"/>
    <lineage>
        <taxon>Bacteria</taxon>
        <taxon>Pseudomonadati</taxon>
        <taxon>Pseudomonadota</taxon>
        <taxon>Betaproteobacteria</taxon>
        <taxon>Burkholderiales</taxon>
        <taxon>Oxalobacteraceae</taxon>
        <taxon>Telluria group</taxon>
        <taxon>Massilia</taxon>
    </lineage>
</organism>
<sequence length="99" mass="10718">MKQAPPNPKRPKEGMRRKRERLGDPGSAGKQDASLDAACGSVLAWCAADYHKKDHLEQNVLAFLAVCGVFVVPATALFLLANIVMLFVSLFAGEAPHWA</sequence>
<evidence type="ECO:0000313" key="3">
    <source>
        <dbReference type="EMBL" id="NHZ92704.1"/>
    </source>
</evidence>
<keyword evidence="2" id="KW-1133">Transmembrane helix</keyword>
<gene>
    <name evidence="3" type="ORF">F2P45_27400</name>
</gene>
<reference evidence="3 4" key="1">
    <citation type="submission" date="2019-10" db="EMBL/GenBank/DDBJ databases">
        <title>Taxonomy of Antarctic Massilia spp.: description of Massilia rubra sp. nov., Massilia aquatica sp. nov., Massilia mucilaginosa sp. nov., Massilia frigida sp. nov. isolated from streams, lakes and regoliths.</title>
        <authorList>
            <person name="Holochova P."/>
            <person name="Sedlacek I."/>
            <person name="Kralova S."/>
            <person name="Maslanova I."/>
            <person name="Busse H.-J."/>
            <person name="Stankova E."/>
            <person name="Vrbovska V."/>
            <person name="Kovarovic V."/>
            <person name="Bartak M."/>
            <person name="Svec P."/>
            <person name="Pantucek R."/>
        </authorList>
    </citation>
    <scope>NUCLEOTIDE SEQUENCE [LARGE SCALE GENOMIC DNA]</scope>
    <source>
        <strain evidence="3 4">CCM 8733</strain>
    </source>
</reference>
<keyword evidence="2" id="KW-0812">Transmembrane</keyword>
<feature type="transmembrane region" description="Helical" evidence="2">
    <location>
        <begin position="60"/>
        <end position="93"/>
    </location>
</feature>
<comment type="caution">
    <text evidence="3">The sequence shown here is derived from an EMBL/GenBank/DDBJ whole genome shotgun (WGS) entry which is preliminary data.</text>
</comment>
<dbReference type="EMBL" id="WHJH01000051">
    <property type="protein sequence ID" value="NHZ92704.1"/>
    <property type="molecule type" value="Genomic_DNA"/>
</dbReference>
<protein>
    <submittedName>
        <fullName evidence="3">Uncharacterized protein</fullName>
    </submittedName>
</protein>
<evidence type="ECO:0000313" key="4">
    <source>
        <dbReference type="Proteomes" id="UP000609726"/>
    </source>
</evidence>
<name>A0ABX0P184_9BURK</name>
<proteinExistence type="predicted"/>
<dbReference type="Proteomes" id="UP000609726">
    <property type="component" value="Unassembled WGS sequence"/>
</dbReference>